<sequence>MAAPAAIWLSADSAAASRTIGVHAVQLRSSAVYELVSRRTRTGPSSTTVTRSPAWTVLSRVRTNTNGQFSTRFVVPLNWRHDHLIEVRKAKGADLVKGARDWLTVTPPRPALAVNTATAHNGSRVRVVVSGLRARARYEAFSIKIRSSGYAADGEEMREPSELRTFRTDADGRARFTITVPDDWREDHLVEVLKANSQTLVAGAGAWITVLPGRTV</sequence>
<evidence type="ECO:0000313" key="2">
    <source>
        <dbReference type="Proteomes" id="UP001138997"/>
    </source>
</evidence>
<dbReference type="Proteomes" id="UP001138997">
    <property type="component" value="Unassembled WGS sequence"/>
</dbReference>
<organism evidence="1 2">
    <name type="scientific">Kineosporia babensis</name>
    <dbReference type="NCBI Taxonomy" id="499548"/>
    <lineage>
        <taxon>Bacteria</taxon>
        <taxon>Bacillati</taxon>
        <taxon>Actinomycetota</taxon>
        <taxon>Actinomycetes</taxon>
        <taxon>Kineosporiales</taxon>
        <taxon>Kineosporiaceae</taxon>
        <taxon>Kineosporia</taxon>
    </lineage>
</organism>
<dbReference type="RefSeq" id="WP_231448717.1">
    <property type="nucleotide sequence ID" value="NZ_JAJOMB010000025.1"/>
</dbReference>
<dbReference type="AlphaFoldDB" id="A0A9X1SX67"/>
<name>A0A9X1SX67_9ACTN</name>
<accession>A0A9X1SX67</accession>
<comment type="caution">
    <text evidence="1">The sequence shown here is derived from an EMBL/GenBank/DDBJ whole genome shotgun (WGS) entry which is preliminary data.</text>
</comment>
<reference evidence="1" key="1">
    <citation type="submission" date="2021-11" db="EMBL/GenBank/DDBJ databases">
        <title>Streptomyces corallinus and Kineosporia corallina sp. nov., two new coral-derived marine actinobacteria.</title>
        <authorList>
            <person name="Buangrab K."/>
            <person name="Sutthacheep M."/>
            <person name="Yeemin T."/>
            <person name="Harunari E."/>
            <person name="Igarashi Y."/>
            <person name="Sripreechasak P."/>
            <person name="Kanchanasin P."/>
            <person name="Tanasupawat S."/>
            <person name="Phongsopitanun W."/>
        </authorList>
    </citation>
    <scope>NUCLEOTIDE SEQUENCE</scope>
    <source>
        <strain evidence="1">JCM 31032</strain>
    </source>
</reference>
<protein>
    <submittedName>
        <fullName evidence="1">Uncharacterized protein</fullName>
    </submittedName>
</protein>
<evidence type="ECO:0000313" key="1">
    <source>
        <dbReference type="EMBL" id="MCD5315897.1"/>
    </source>
</evidence>
<gene>
    <name evidence="1" type="ORF">LR394_33885</name>
</gene>
<keyword evidence="2" id="KW-1185">Reference proteome</keyword>
<proteinExistence type="predicted"/>
<dbReference type="EMBL" id="JAJOMB010000025">
    <property type="protein sequence ID" value="MCD5315897.1"/>
    <property type="molecule type" value="Genomic_DNA"/>
</dbReference>